<evidence type="ECO:0008006" key="3">
    <source>
        <dbReference type="Google" id="ProtNLM"/>
    </source>
</evidence>
<dbReference type="EMBL" id="BAABGT010000032">
    <property type="protein sequence ID" value="GAA4546667.1"/>
    <property type="molecule type" value="Genomic_DNA"/>
</dbReference>
<keyword evidence="2" id="KW-1185">Reference proteome</keyword>
<sequence>MEEQCVLRAAGRSLLVPSFQAAVELENRTQIPAALTRDHQEAVSVLLEKRLPTFINL</sequence>
<comment type="caution">
    <text evidence="1">The sequence shown here is derived from an EMBL/GenBank/DDBJ whole genome shotgun (WGS) entry which is preliminary data.</text>
</comment>
<evidence type="ECO:0000313" key="2">
    <source>
        <dbReference type="Proteomes" id="UP001501598"/>
    </source>
</evidence>
<proteinExistence type="predicted"/>
<reference evidence="2" key="1">
    <citation type="journal article" date="2019" name="Int. J. Syst. Evol. Microbiol.">
        <title>The Global Catalogue of Microorganisms (GCM) 10K type strain sequencing project: providing services to taxonomists for standard genome sequencing and annotation.</title>
        <authorList>
            <consortium name="The Broad Institute Genomics Platform"/>
            <consortium name="The Broad Institute Genome Sequencing Center for Infectious Disease"/>
            <person name="Wu L."/>
            <person name="Ma J."/>
        </authorList>
    </citation>
    <scope>NUCLEOTIDE SEQUENCE [LARGE SCALE GENOMIC DNA]</scope>
    <source>
        <strain evidence="2">JCM 17906</strain>
    </source>
</reference>
<organism evidence="1 2">
    <name type="scientific">Pseudonocardia xishanensis</name>
    <dbReference type="NCBI Taxonomy" id="630995"/>
    <lineage>
        <taxon>Bacteria</taxon>
        <taxon>Bacillati</taxon>
        <taxon>Actinomycetota</taxon>
        <taxon>Actinomycetes</taxon>
        <taxon>Pseudonocardiales</taxon>
        <taxon>Pseudonocardiaceae</taxon>
        <taxon>Pseudonocardia</taxon>
    </lineage>
</organism>
<gene>
    <name evidence="1" type="ORF">GCM10023175_29350</name>
</gene>
<name>A0ABP8RRU9_9PSEU</name>
<protein>
    <recommendedName>
        <fullName evidence="3">DUF5753 domain-containing protein</fullName>
    </recommendedName>
</protein>
<dbReference type="Proteomes" id="UP001501598">
    <property type="component" value="Unassembled WGS sequence"/>
</dbReference>
<dbReference type="Gene3D" id="1.10.12.10">
    <property type="entry name" value="Lyase 2-enoyl-coa Hydratase, Chain A, domain 2"/>
    <property type="match status" value="1"/>
</dbReference>
<evidence type="ECO:0000313" key="1">
    <source>
        <dbReference type="EMBL" id="GAA4546667.1"/>
    </source>
</evidence>
<accession>A0ABP8RRU9</accession>
<dbReference type="InterPro" id="IPR014748">
    <property type="entry name" value="Enoyl-CoA_hydra_C"/>
</dbReference>